<dbReference type="SUPFAM" id="SSF53649">
    <property type="entry name" value="Alkaline phosphatase-like"/>
    <property type="match status" value="1"/>
</dbReference>
<organism evidence="1 2">
    <name type="scientific">Pontiella sulfatireligans</name>
    <dbReference type="NCBI Taxonomy" id="2750658"/>
    <lineage>
        <taxon>Bacteria</taxon>
        <taxon>Pseudomonadati</taxon>
        <taxon>Kiritimatiellota</taxon>
        <taxon>Kiritimatiellia</taxon>
        <taxon>Kiritimatiellales</taxon>
        <taxon>Pontiellaceae</taxon>
        <taxon>Pontiella</taxon>
    </lineage>
</organism>
<dbReference type="EMBL" id="CAAHFH010000001">
    <property type="protein sequence ID" value="VGO18642.1"/>
    <property type="molecule type" value="Genomic_DNA"/>
</dbReference>
<keyword evidence="2" id="KW-1185">Reference proteome</keyword>
<gene>
    <name evidence="1" type="ORF">SCARR_00695</name>
</gene>
<evidence type="ECO:0000313" key="2">
    <source>
        <dbReference type="Proteomes" id="UP000346198"/>
    </source>
</evidence>
<proteinExistence type="predicted"/>
<dbReference type="AlphaFoldDB" id="A0A6C2UEK2"/>
<sequence>MQAEPAFIELYDYVKDPLETRSLAGNPEQTERMAAYEKALKQKIAEIAACKVR</sequence>
<evidence type="ECO:0008006" key="3">
    <source>
        <dbReference type="Google" id="ProtNLM"/>
    </source>
</evidence>
<dbReference type="RefSeq" id="WP_168432961.1">
    <property type="nucleotide sequence ID" value="NZ_CAAHFH010000001.1"/>
</dbReference>
<name>A0A6C2UEK2_9BACT</name>
<dbReference type="Proteomes" id="UP000346198">
    <property type="component" value="Unassembled WGS sequence"/>
</dbReference>
<dbReference type="InterPro" id="IPR017850">
    <property type="entry name" value="Alkaline_phosphatase_core_sf"/>
</dbReference>
<accession>A0A6C2UEK2</accession>
<dbReference type="Gene3D" id="3.40.720.10">
    <property type="entry name" value="Alkaline Phosphatase, subunit A"/>
    <property type="match status" value="1"/>
</dbReference>
<reference evidence="1 2" key="1">
    <citation type="submission" date="2019-04" db="EMBL/GenBank/DDBJ databases">
        <authorList>
            <person name="Van Vliet M D."/>
        </authorList>
    </citation>
    <scope>NUCLEOTIDE SEQUENCE [LARGE SCALE GENOMIC DNA]</scope>
    <source>
        <strain evidence="1 2">F21</strain>
    </source>
</reference>
<protein>
    <recommendedName>
        <fullName evidence="3">N-sulphoglucosamine sulphohydrolase C-terminal domain-containing protein</fullName>
    </recommendedName>
</protein>
<evidence type="ECO:0000313" key="1">
    <source>
        <dbReference type="EMBL" id="VGO18642.1"/>
    </source>
</evidence>